<name>A0A2G9T7M7_TELCI</name>
<sequence length="83" mass="9255">MIHSVAQPRLLPSEAVETIVAIQEVALYPQEKLEAPADDMWLVWPAIHRLSPIGYSICFGTSPYSTSSTCLKIFSMMKTNTIE</sequence>
<dbReference type="AlphaFoldDB" id="A0A2G9T7M7"/>
<organism evidence="1 2">
    <name type="scientific">Teladorsagia circumcincta</name>
    <name type="common">Brown stomach worm</name>
    <name type="synonym">Ostertagia circumcincta</name>
    <dbReference type="NCBI Taxonomy" id="45464"/>
    <lineage>
        <taxon>Eukaryota</taxon>
        <taxon>Metazoa</taxon>
        <taxon>Ecdysozoa</taxon>
        <taxon>Nematoda</taxon>
        <taxon>Chromadorea</taxon>
        <taxon>Rhabditida</taxon>
        <taxon>Rhabditina</taxon>
        <taxon>Rhabditomorpha</taxon>
        <taxon>Strongyloidea</taxon>
        <taxon>Trichostrongylidae</taxon>
        <taxon>Teladorsagia</taxon>
    </lineage>
</organism>
<protein>
    <submittedName>
        <fullName evidence="1">Uncharacterized protein</fullName>
    </submittedName>
</protein>
<keyword evidence="2" id="KW-1185">Reference proteome</keyword>
<dbReference type="Proteomes" id="UP000230423">
    <property type="component" value="Unassembled WGS sequence"/>
</dbReference>
<feature type="non-terminal residue" evidence="1">
    <location>
        <position position="83"/>
    </location>
</feature>
<accession>A0A2G9T7M7</accession>
<dbReference type="EMBL" id="KZ405010">
    <property type="protein sequence ID" value="PIO53888.1"/>
    <property type="molecule type" value="Genomic_DNA"/>
</dbReference>
<proteinExistence type="predicted"/>
<gene>
    <name evidence="1" type="ORF">TELCIR_24761</name>
</gene>
<evidence type="ECO:0000313" key="2">
    <source>
        <dbReference type="Proteomes" id="UP000230423"/>
    </source>
</evidence>
<evidence type="ECO:0000313" key="1">
    <source>
        <dbReference type="EMBL" id="PIO53888.1"/>
    </source>
</evidence>
<reference evidence="1 2" key="1">
    <citation type="submission" date="2015-09" db="EMBL/GenBank/DDBJ databases">
        <title>Draft genome of the parasitic nematode Teladorsagia circumcincta isolate WARC Sus (inbred).</title>
        <authorList>
            <person name="Mitreva M."/>
        </authorList>
    </citation>
    <scope>NUCLEOTIDE SEQUENCE [LARGE SCALE GENOMIC DNA]</scope>
    <source>
        <strain evidence="1 2">S</strain>
    </source>
</reference>